<dbReference type="Pfam" id="PF25601">
    <property type="entry name" value="AAA_lid_14"/>
    <property type="match status" value="1"/>
</dbReference>
<dbReference type="SMART" id="SM00448">
    <property type="entry name" value="REC"/>
    <property type="match status" value="1"/>
</dbReference>
<protein>
    <submittedName>
        <fullName evidence="10">Sigma 54 response regulator</fullName>
    </submittedName>
</protein>
<dbReference type="eggNOG" id="COG2204">
    <property type="taxonomic scope" value="Bacteria"/>
</dbReference>
<dbReference type="InterPro" id="IPR001789">
    <property type="entry name" value="Sig_transdc_resp-reg_receiver"/>
</dbReference>
<dbReference type="Gene3D" id="3.40.50.300">
    <property type="entry name" value="P-loop containing nucleotide triphosphate hydrolases"/>
    <property type="match status" value="1"/>
</dbReference>
<dbReference type="SUPFAM" id="SSF52540">
    <property type="entry name" value="P-loop containing nucleoside triphosphate hydrolases"/>
    <property type="match status" value="1"/>
</dbReference>
<dbReference type="InterPro" id="IPR009057">
    <property type="entry name" value="Homeodomain-like_sf"/>
</dbReference>
<dbReference type="Pfam" id="PF00158">
    <property type="entry name" value="Sigma54_activat"/>
    <property type="match status" value="1"/>
</dbReference>
<evidence type="ECO:0000256" key="1">
    <source>
        <dbReference type="ARBA" id="ARBA00022553"/>
    </source>
</evidence>
<dbReference type="SMART" id="SM00382">
    <property type="entry name" value="AAA"/>
    <property type="match status" value="1"/>
</dbReference>
<dbReference type="PROSITE" id="PS00675">
    <property type="entry name" value="SIGMA54_INTERACT_1"/>
    <property type="match status" value="1"/>
</dbReference>
<feature type="domain" description="Response regulatory" evidence="9">
    <location>
        <begin position="5"/>
        <end position="119"/>
    </location>
</feature>
<organism evidence="10 11">
    <name type="scientific">Candidatus Scalindua brodae</name>
    <dbReference type="NCBI Taxonomy" id="237368"/>
    <lineage>
        <taxon>Bacteria</taxon>
        <taxon>Pseudomonadati</taxon>
        <taxon>Planctomycetota</taxon>
        <taxon>Candidatus Brocadiia</taxon>
        <taxon>Candidatus Brocadiales</taxon>
        <taxon>Candidatus Scalinduaceae</taxon>
        <taxon>Candidatus Scalindua</taxon>
    </lineage>
</organism>
<dbReference type="FunFam" id="3.40.50.300:FF:000006">
    <property type="entry name" value="DNA-binding transcriptional regulator NtrC"/>
    <property type="match status" value="1"/>
</dbReference>
<dbReference type="SUPFAM" id="SSF46689">
    <property type="entry name" value="Homeodomain-like"/>
    <property type="match status" value="1"/>
</dbReference>
<dbReference type="Gene3D" id="1.10.10.60">
    <property type="entry name" value="Homeodomain-like"/>
    <property type="match status" value="1"/>
</dbReference>
<dbReference type="PROSITE" id="PS00676">
    <property type="entry name" value="SIGMA54_INTERACT_2"/>
    <property type="match status" value="1"/>
</dbReference>
<evidence type="ECO:0000256" key="6">
    <source>
        <dbReference type="ARBA" id="ARBA00023163"/>
    </source>
</evidence>
<dbReference type="PANTHER" id="PTHR32071">
    <property type="entry name" value="TRANSCRIPTIONAL REGULATORY PROTEIN"/>
    <property type="match status" value="1"/>
</dbReference>
<keyword evidence="1 7" id="KW-0597">Phosphoprotein</keyword>
<dbReference type="PROSITE" id="PS50110">
    <property type="entry name" value="RESPONSE_REGULATORY"/>
    <property type="match status" value="1"/>
</dbReference>
<dbReference type="FunFam" id="3.40.50.2300:FF:000018">
    <property type="entry name" value="DNA-binding transcriptional regulator NtrC"/>
    <property type="match status" value="1"/>
</dbReference>
<comment type="caution">
    <text evidence="10">The sequence shown here is derived from an EMBL/GenBank/DDBJ whole genome shotgun (WGS) entry which is preliminary data.</text>
</comment>
<evidence type="ECO:0000256" key="7">
    <source>
        <dbReference type="PROSITE-ProRule" id="PRU00169"/>
    </source>
</evidence>
<proteinExistence type="predicted"/>
<dbReference type="Gene3D" id="1.10.8.60">
    <property type="match status" value="1"/>
</dbReference>
<sequence>MSIEKILVVDDDDLSRGYLSEALQRNGYSVDNASDGQEAVSLTDKQNYDMLFLDMRMPRMGGMKVLERVKKTSKETTVVIMTAYGSIESAVEAMQKGAYDYIIKPFSVDNIELLLKRVQERQKLIDENKYWRSKLDSNVENEFVIDKQSKMFGVLNNVKRMAQSKASVLIQGESGTGKEIVAHSIYTHSQRNSKPFIKVNCAALSESLLESELFGHEKGAFTGADLKRMGRFELANGGTLLLDEISEVSPKIQAKLLRVLEQEEFERVGGVKTLKVDVRIIATTNRDLGQEIEKNNFRQDLYFRLNVIPVIVPPLRERREDIPVLAEYFLEKFKTGINTPLKRISKEAIDALVQYDWPGNVREIKNLIHRCTVMIDSEVLLSEHFENMLNVQKPRKTNELSVGQTIEDVEKELIYKTLEKTGGNKTRAAEILDVTPRTLRNKLSRYKELQSGFGLNIEAGIDDGSNVVEESFSH</sequence>
<evidence type="ECO:0000256" key="2">
    <source>
        <dbReference type="ARBA" id="ARBA00022741"/>
    </source>
</evidence>
<dbReference type="InterPro" id="IPR058031">
    <property type="entry name" value="AAA_lid_NorR"/>
</dbReference>
<accession>A0A0B0EMB3</accession>
<evidence type="ECO:0000256" key="3">
    <source>
        <dbReference type="ARBA" id="ARBA00022840"/>
    </source>
</evidence>
<keyword evidence="6" id="KW-0804">Transcription</keyword>
<keyword evidence="5" id="KW-0805">Transcription regulation</keyword>
<dbReference type="SUPFAM" id="SSF52172">
    <property type="entry name" value="CheY-like"/>
    <property type="match status" value="1"/>
</dbReference>
<dbReference type="Proteomes" id="UP000030652">
    <property type="component" value="Unassembled WGS sequence"/>
</dbReference>
<evidence type="ECO:0000313" key="10">
    <source>
        <dbReference type="EMBL" id="KHE94197.1"/>
    </source>
</evidence>
<dbReference type="GO" id="GO:0000160">
    <property type="term" value="P:phosphorelay signal transduction system"/>
    <property type="evidence" value="ECO:0007669"/>
    <property type="project" value="UniProtKB-KW"/>
</dbReference>
<dbReference type="PROSITE" id="PS50045">
    <property type="entry name" value="SIGMA54_INTERACT_4"/>
    <property type="match status" value="1"/>
</dbReference>
<reference evidence="10 11" key="1">
    <citation type="submission" date="2014-10" db="EMBL/GenBank/DDBJ databases">
        <title>Draft genome of anammox bacterium scalindua brodae, obtained using differential coverage binning of sequence data from two enrichment reactors.</title>
        <authorList>
            <person name="Speth D.R."/>
            <person name="Russ L."/>
            <person name="Kartal B."/>
            <person name="Op den Camp H.J."/>
            <person name="Dutilh B.E."/>
            <person name="Jetten M.S."/>
        </authorList>
    </citation>
    <scope>NUCLEOTIDE SEQUENCE [LARGE SCALE GENOMIC DNA]</scope>
    <source>
        <strain evidence="10">RU1</strain>
    </source>
</reference>
<dbReference type="GO" id="GO:0006355">
    <property type="term" value="P:regulation of DNA-templated transcription"/>
    <property type="evidence" value="ECO:0007669"/>
    <property type="project" value="InterPro"/>
</dbReference>
<feature type="modified residue" description="4-aspartylphosphate" evidence="7">
    <location>
        <position position="54"/>
    </location>
</feature>
<gene>
    <name evidence="10" type="primary">atoC_1</name>
    <name evidence="10" type="ORF">SCABRO_00035</name>
</gene>
<dbReference type="CDD" id="cd00009">
    <property type="entry name" value="AAA"/>
    <property type="match status" value="1"/>
</dbReference>
<dbReference type="InterPro" id="IPR025662">
    <property type="entry name" value="Sigma_54_int_dom_ATP-bd_1"/>
</dbReference>
<evidence type="ECO:0000313" key="11">
    <source>
        <dbReference type="Proteomes" id="UP000030652"/>
    </source>
</evidence>
<evidence type="ECO:0000256" key="5">
    <source>
        <dbReference type="ARBA" id="ARBA00023015"/>
    </source>
</evidence>
<keyword evidence="3" id="KW-0067">ATP-binding</keyword>
<dbReference type="AlphaFoldDB" id="A0A0B0EMB3"/>
<dbReference type="Pfam" id="PF02954">
    <property type="entry name" value="HTH_8"/>
    <property type="match status" value="1"/>
</dbReference>
<evidence type="ECO:0000259" key="9">
    <source>
        <dbReference type="PROSITE" id="PS50110"/>
    </source>
</evidence>
<dbReference type="GO" id="GO:0043565">
    <property type="term" value="F:sequence-specific DNA binding"/>
    <property type="evidence" value="ECO:0007669"/>
    <property type="project" value="InterPro"/>
</dbReference>
<dbReference type="InterPro" id="IPR003593">
    <property type="entry name" value="AAA+_ATPase"/>
</dbReference>
<dbReference type="Pfam" id="PF00072">
    <property type="entry name" value="Response_reg"/>
    <property type="match status" value="1"/>
</dbReference>
<dbReference type="InterPro" id="IPR011006">
    <property type="entry name" value="CheY-like_superfamily"/>
</dbReference>
<dbReference type="GO" id="GO:0005524">
    <property type="term" value="F:ATP binding"/>
    <property type="evidence" value="ECO:0007669"/>
    <property type="project" value="UniProtKB-KW"/>
</dbReference>
<evidence type="ECO:0000256" key="4">
    <source>
        <dbReference type="ARBA" id="ARBA00023012"/>
    </source>
</evidence>
<dbReference type="InterPro" id="IPR002197">
    <property type="entry name" value="HTH_Fis"/>
</dbReference>
<feature type="domain" description="Sigma-54 factor interaction" evidence="8">
    <location>
        <begin position="144"/>
        <end position="373"/>
    </location>
</feature>
<dbReference type="InterPro" id="IPR002078">
    <property type="entry name" value="Sigma_54_int"/>
</dbReference>
<dbReference type="EMBL" id="JRYO01000005">
    <property type="protein sequence ID" value="KHE94197.1"/>
    <property type="molecule type" value="Genomic_DNA"/>
</dbReference>
<keyword evidence="4" id="KW-0902">Two-component regulatory system</keyword>
<dbReference type="InterPro" id="IPR027417">
    <property type="entry name" value="P-loop_NTPase"/>
</dbReference>
<name>A0A0B0EMB3_9BACT</name>
<keyword evidence="2" id="KW-0547">Nucleotide-binding</keyword>
<dbReference type="PRINTS" id="PR01590">
    <property type="entry name" value="HTHFIS"/>
</dbReference>
<evidence type="ECO:0000259" key="8">
    <source>
        <dbReference type="PROSITE" id="PS50045"/>
    </source>
</evidence>
<dbReference type="Gene3D" id="3.40.50.2300">
    <property type="match status" value="1"/>
</dbReference>
<dbReference type="InterPro" id="IPR025943">
    <property type="entry name" value="Sigma_54_int_dom_ATP-bd_2"/>
</dbReference>